<dbReference type="Pfam" id="PF01429">
    <property type="entry name" value="MBD"/>
    <property type="match status" value="1"/>
</dbReference>
<keyword evidence="5" id="KW-0539">Nucleus</keyword>
<name>A0A151SUT6_CAJCA</name>
<dbReference type="InterPro" id="IPR016177">
    <property type="entry name" value="DNA-bd_dom_sf"/>
</dbReference>
<dbReference type="OMA" id="GWFVDEK"/>
<evidence type="ECO:0000256" key="2">
    <source>
        <dbReference type="ARBA" id="ARBA00023015"/>
    </source>
</evidence>
<keyword evidence="9" id="KW-1185">Reference proteome</keyword>
<dbReference type="AlphaFoldDB" id="A0A151SUT6"/>
<evidence type="ECO:0000313" key="8">
    <source>
        <dbReference type="EMBL" id="KYP58565.1"/>
    </source>
</evidence>
<keyword evidence="4" id="KW-0804">Transcription</keyword>
<evidence type="ECO:0000259" key="7">
    <source>
        <dbReference type="PROSITE" id="PS50982"/>
    </source>
</evidence>
<dbReference type="Gramene" id="C.cajan_13563.t">
    <property type="protein sequence ID" value="C.cajan_13563.t"/>
    <property type="gene ID" value="C.cajan_13563"/>
</dbReference>
<keyword evidence="3" id="KW-0238">DNA-binding</keyword>
<gene>
    <name evidence="8" type="ORF">KK1_013979</name>
</gene>
<comment type="subcellular location">
    <subcellularLocation>
        <location evidence="1">Nucleus</location>
    </subcellularLocation>
</comment>
<protein>
    <recommendedName>
        <fullName evidence="7">MBD domain-containing protein</fullName>
    </recommendedName>
</protein>
<dbReference type="PANTHER" id="PTHR12396">
    <property type="entry name" value="METHYL-CPG BINDING PROTEIN, MBD"/>
    <property type="match status" value="1"/>
</dbReference>
<dbReference type="PANTHER" id="PTHR12396:SF38">
    <property type="entry name" value="METHYL-CPG-BINDING DOMAIN-CONTAINING PROTEIN 7"/>
    <property type="match status" value="1"/>
</dbReference>
<evidence type="ECO:0000313" key="9">
    <source>
        <dbReference type="Proteomes" id="UP000075243"/>
    </source>
</evidence>
<reference evidence="8 9" key="1">
    <citation type="journal article" date="2012" name="Nat. Biotechnol.">
        <title>Draft genome sequence of pigeonpea (Cajanus cajan), an orphan legume crop of resource-poor farmers.</title>
        <authorList>
            <person name="Varshney R.K."/>
            <person name="Chen W."/>
            <person name="Li Y."/>
            <person name="Bharti A.K."/>
            <person name="Saxena R.K."/>
            <person name="Schlueter J.A."/>
            <person name="Donoghue M.T."/>
            <person name="Azam S."/>
            <person name="Fan G."/>
            <person name="Whaley A.M."/>
            <person name="Farmer A.D."/>
            <person name="Sheridan J."/>
            <person name="Iwata A."/>
            <person name="Tuteja R."/>
            <person name="Penmetsa R.V."/>
            <person name="Wu W."/>
            <person name="Upadhyaya H.D."/>
            <person name="Yang S.P."/>
            <person name="Shah T."/>
            <person name="Saxena K.B."/>
            <person name="Michael T."/>
            <person name="McCombie W.R."/>
            <person name="Yang B."/>
            <person name="Zhang G."/>
            <person name="Yang H."/>
            <person name="Wang J."/>
            <person name="Spillane C."/>
            <person name="Cook D.R."/>
            <person name="May G.D."/>
            <person name="Xu X."/>
            <person name="Jackson S.A."/>
        </authorList>
    </citation>
    <scope>NUCLEOTIDE SEQUENCE [LARGE SCALE GENOMIC DNA]</scope>
    <source>
        <strain evidence="9">cv. Asha</strain>
    </source>
</reference>
<feature type="domain" description="MBD" evidence="7">
    <location>
        <begin position="3"/>
        <end position="76"/>
    </location>
</feature>
<evidence type="ECO:0000256" key="5">
    <source>
        <dbReference type="ARBA" id="ARBA00023242"/>
    </source>
</evidence>
<accession>A0A151SUT6</accession>
<keyword evidence="2" id="KW-0805">Transcription regulation</keyword>
<dbReference type="SUPFAM" id="SSF54171">
    <property type="entry name" value="DNA-binding domain"/>
    <property type="match status" value="1"/>
</dbReference>
<proteinExistence type="predicted"/>
<sequence length="227" mass="25230">ELQIVNSPPPSGLPVGWVVEERPRVSKPTHIDRYYYEPYTGRKFRSLLSVQRHLAEKGVNVVTKRMPSENKNTKYIDSGAGQCSSLRAVEKFLSEGNPCTTTPKSVRKSDPGTGEQRARGGRSGQKTVHKRPSVVEENKNTLKSLKLTVQSPLDSVKKTKLEENNRVSMHNLTEPPPAKVSWVLSCPGGFWCPFLDDSVVSESEKLKWSEAFVLSIYGDGVLNGFNS</sequence>
<dbReference type="GO" id="GO:0003677">
    <property type="term" value="F:DNA binding"/>
    <property type="evidence" value="ECO:0007669"/>
    <property type="project" value="UniProtKB-KW"/>
</dbReference>
<dbReference type="EMBL" id="CM003612">
    <property type="protein sequence ID" value="KYP58565.1"/>
    <property type="molecule type" value="Genomic_DNA"/>
</dbReference>
<dbReference type="PROSITE" id="PS50982">
    <property type="entry name" value="MBD"/>
    <property type="match status" value="1"/>
</dbReference>
<feature type="region of interest" description="Disordered" evidence="6">
    <location>
        <begin position="94"/>
        <end position="136"/>
    </location>
</feature>
<dbReference type="GO" id="GO:0005634">
    <property type="term" value="C:nucleus"/>
    <property type="evidence" value="ECO:0007669"/>
    <property type="project" value="UniProtKB-SubCell"/>
</dbReference>
<dbReference type="InterPro" id="IPR001739">
    <property type="entry name" value="Methyl_CpG_DNA-bd"/>
</dbReference>
<evidence type="ECO:0000256" key="4">
    <source>
        <dbReference type="ARBA" id="ARBA00023163"/>
    </source>
</evidence>
<dbReference type="Proteomes" id="UP000075243">
    <property type="component" value="Chromosome 10"/>
</dbReference>
<evidence type="ECO:0000256" key="1">
    <source>
        <dbReference type="ARBA" id="ARBA00004123"/>
    </source>
</evidence>
<organism evidence="8 9">
    <name type="scientific">Cajanus cajan</name>
    <name type="common">Pigeon pea</name>
    <name type="synonym">Cajanus indicus</name>
    <dbReference type="NCBI Taxonomy" id="3821"/>
    <lineage>
        <taxon>Eukaryota</taxon>
        <taxon>Viridiplantae</taxon>
        <taxon>Streptophyta</taxon>
        <taxon>Embryophyta</taxon>
        <taxon>Tracheophyta</taxon>
        <taxon>Spermatophyta</taxon>
        <taxon>Magnoliopsida</taxon>
        <taxon>eudicotyledons</taxon>
        <taxon>Gunneridae</taxon>
        <taxon>Pentapetalae</taxon>
        <taxon>rosids</taxon>
        <taxon>fabids</taxon>
        <taxon>Fabales</taxon>
        <taxon>Fabaceae</taxon>
        <taxon>Papilionoideae</taxon>
        <taxon>50 kb inversion clade</taxon>
        <taxon>NPAAA clade</taxon>
        <taxon>indigoferoid/millettioid clade</taxon>
        <taxon>Phaseoleae</taxon>
        <taxon>Cajanus</taxon>
    </lineage>
</organism>
<dbReference type="Gene3D" id="3.30.890.10">
    <property type="entry name" value="Methyl-cpg-binding Protein 2, Chain A"/>
    <property type="match status" value="1"/>
</dbReference>
<dbReference type="STRING" id="3821.A0A151SUT6"/>
<evidence type="ECO:0000256" key="6">
    <source>
        <dbReference type="SAM" id="MobiDB-lite"/>
    </source>
</evidence>
<evidence type="ECO:0000256" key="3">
    <source>
        <dbReference type="ARBA" id="ARBA00023125"/>
    </source>
</evidence>
<feature type="non-terminal residue" evidence="8">
    <location>
        <position position="1"/>
    </location>
</feature>